<proteinExistence type="predicted"/>
<accession>A0A4Y2CW71</accession>
<dbReference type="OrthoDB" id="7422307at2759"/>
<comment type="caution">
    <text evidence="1">The sequence shown here is derived from an EMBL/GenBank/DDBJ whole genome shotgun (WGS) entry which is preliminary data.</text>
</comment>
<organism evidence="1 2">
    <name type="scientific">Araneus ventricosus</name>
    <name type="common">Orbweaver spider</name>
    <name type="synonym">Epeira ventricosa</name>
    <dbReference type="NCBI Taxonomy" id="182803"/>
    <lineage>
        <taxon>Eukaryota</taxon>
        <taxon>Metazoa</taxon>
        <taxon>Ecdysozoa</taxon>
        <taxon>Arthropoda</taxon>
        <taxon>Chelicerata</taxon>
        <taxon>Arachnida</taxon>
        <taxon>Araneae</taxon>
        <taxon>Araneomorphae</taxon>
        <taxon>Entelegynae</taxon>
        <taxon>Araneoidea</taxon>
        <taxon>Araneidae</taxon>
        <taxon>Araneus</taxon>
    </lineage>
</organism>
<dbReference type="EMBL" id="BGPR01000256">
    <property type="protein sequence ID" value="GBM08339.1"/>
    <property type="molecule type" value="Genomic_DNA"/>
</dbReference>
<reference evidence="1 2" key="1">
    <citation type="journal article" date="2019" name="Sci. Rep.">
        <title>Orb-weaving spider Araneus ventricosus genome elucidates the spidroin gene catalogue.</title>
        <authorList>
            <person name="Kono N."/>
            <person name="Nakamura H."/>
            <person name="Ohtoshi R."/>
            <person name="Moran D.A.P."/>
            <person name="Shinohara A."/>
            <person name="Yoshida Y."/>
            <person name="Fujiwara M."/>
            <person name="Mori M."/>
            <person name="Tomita M."/>
            <person name="Arakawa K."/>
        </authorList>
    </citation>
    <scope>NUCLEOTIDE SEQUENCE [LARGE SCALE GENOMIC DNA]</scope>
</reference>
<protein>
    <submittedName>
        <fullName evidence="1">Uncharacterized protein</fullName>
    </submittedName>
</protein>
<name>A0A4Y2CW71_ARAVE</name>
<evidence type="ECO:0000313" key="2">
    <source>
        <dbReference type="Proteomes" id="UP000499080"/>
    </source>
</evidence>
<evidence type="ECO:0000313" key="1">
    <source>
        <dbReference type="EMBL" id="GBM08339.1"/>
    </source>
</evidence>
<keyword evidence="2" id="KW-1185">Reference proteome</keyword>
<dbReference type="AlphaFoldDB" id="A0A4Y2CW71"/>
<gene>
    <name evidence="1" type="ORF">AVEN_108346_1</name>
</gene>
<dbReference type="Proteomes" id="UP000499080">
    <property type="component" value="Unassembled WGS sequence"/>
</dbReference>
<sequence length="158" mass="17509">MEMISEEEVQVRVDVYNSAHVIVSSNEGEISSDSMCSGATKRTLTSAWKKLWPKSVVECDFEGFEPVPVKPVVNEVVSLAKILGLEVEDNIDELEEDHSQELTTEELMELHSVSQQEIVEESLSEKEEVTAKQLSSGAIKRNAESMGNCSIAHRETSP</sequence>